<dbReference type="Gene3D" id="3.40.190.10">
    <property type="entry name" value="Periplasmic binding protein-like II"/>
    <property type="match status" value="2"/>
</dbReference>
<feature type="binding site" evidence="4">
    <location>
        <position position="58"/>
    </location>
    <ligand>
        <name>molybdate</name>
        <dbReference type="ChEBI" id="CHEBI:36264"/>
    </ligand>
</feature>
<keyword evidence="7" id="KW-1185">Reference proteome</keyword>
<dbReference type="GO" id="GO:0030973">
    <property type="term" value="F:molybdate ion binding"/>
    <property type="evidence" value="ECO:0007669"/>
    <property type="project" value="TreeGrafter"/>
</dbReference>
<gene>
    <name evidence="6" type="primary">modA</name>
    <name evidence="6" type="ORF">H9L22_00815</name>
</gene>
<dbReference type="PROSITE" id="PS51257">
    <property type="entry name" value="PROKAR_LIPOPROTEIN"/>
    <property type="match status" value="1"/>
</dbReference>
<dbReference type="InterPro" id="IPR050682">
    <property type="entry name" value="ModA/WtpA"/>
</dbReference>
<evidence type="ECO:0000313" key="7">
    <source>
        <dbReference type="Proteomes" id="UP000516117"/>
    </source>
</evidence>
<dbReference type="GO" id="GO:0046872">
    <property type="term" value="F:metal ion binding"/>
    <property type="evidence" value="ECO:0007669"/>
    <property type="project" value="UniProtKB-KW"/>
</dbReference>
<dbReference type="PIRSF" id="PIRSF004846">
    <property type="entry name" value="ModA"/>
    <property type="match status" value="1"/>
</dbReference>
<evidence type="ECO:0000256" key="3">
    <source>
        <dbReference type="ARBA" id="ARBA00022729"/>
    </source>
</evidence>
<feature type="chain" id="PRO_5028932037" evidence="5">
    <location>
        <begin position="18"/>
        <end position="261"/>
    </location>
</feature>
<dbReference type="EMBL" id="CP060789">
    <property type="protein sequence ID" value="QNP56108.1"/>
    <property type="molecule type" value="Genomic_DNA"/>
</dbReference>
<dbReference type="InterPro" id="IPR005950">
    <property type="entry name" value="ModA"/>
</dbReference>
<accession>A0A7H0H6E2</accession>
<feature type="binding site" evidence="4">
    <location>
        <position position="196"/>
    </location>
    <ligand>
        <name>molybdate</name>
        <dbReference type="ChEBI" id="CHEBI:36264"/>
    </ligand>
</feature>
<evidence type="ECO:0000313" key="6">
    <source>
        <dbReference type="EMBL" id="QNP56108.1"/>
    </source>
</evidence>
<evidence type="ECO:0000256" key="1">
    <source>
        <dbReference type="ARBA" id="ARBA00009175"/>
    </source>
</evidence>
<dbReference type="SUPFAM" id="SSF53850">
    <property type="entry name" value="Periplasmic binding protein-like II"/>
    <property type="match status" value="1"/>
</dbReference>
<evidence type="ECO:0000256" key="4">
    <source>
        <dbReference type="PIRSR" id="PIRSR004846-1"/>
    </source>
</evidence>
<feature type="signal peptide" evidence="5">
    <location>
        <begin position="1"/>
        <end position="17"/>
    </location>
</feature>
<dbReference type="NCBIfam" id="TIGR01256">
    <property type="entry name" value="modA"/>
    <property type="match status" value="1"/>
</dbReference>
<dbReference type="Proteomes" id="UP000516117">
    <property type="component" value="Chromosome"/>
</dbReference>
<dbReference type="KEGG" id="tdf:H9L22_00815"/>
<comment type="similarity">
    <text evidence="1">Belongs to the bacterial solute-binding protein ModA family.</text>
</comment>
<evidence type="ECO:0000256" key="2">
    <source>
        <dbReference type="ARBA" id="ARBA00022723"/>
    </source>
</evidence>
<feature type="binding site" evidence="4">
    <location>
        <position position="178"/>
    </location>
    <ligand>
        <name>molybdate</name>
        <dbReference type="ChEBI" id="CHEBI:36264"/>
    </ligand>
</feature>
<name>A0A7H0H6E2_9ACTN</name>
<proteinExistence type="inferred from homology"/>
<keyword evidence="4" id="KW-0500">Molybdenum</keyword>
<feature type="binding site" evidence="4">
    <location>
        <position position="76"/>
    </location>
    <ligand>
        <name>molybdate</name>
        <dbReference type="ChEBI" id="CHEBI:36264"/>
    </ligand>
</feature>
<evidence type="ECO:0000256" key="5">
    <source>
        <dbReference type="SAM" id="SignalP"/>
    </source>
</evidence>
<protein>
    <submittedName>
        <fullName evidence="6">Molybdate ABC transporter substrate-binding protein</fullName>
    </submittedName>
</protein>
<dbReference type="PANTHER" id="PTHR30632:SF0">
    <property type="entry name" value="SULFATE-BINDING PROTEIN"/>
    <property type="match status" value="1"/>
</dbReference>
<keyword evidence="3 5" id="KW-0732">Signal</keyword>
<dbReference type="RefSeq" id="WP_187721227.1">
    <property type="nucleotide sequence ID" value="NZ_BAABBL010000016.1"/>
</dbReference>
<dbReference type="AlphaFoldDB" id="A0A7H0H6E2"/>
<organism evidence="6 7">
    <name type="scientific">Tessaracoccus defluvii</name>
    <dbReference type="NCBI Taxonomy" id="1285901"/>
    <lineage>
        <taxon>Bacteria</taxon>
        <taxon>Bacillati</taxon>
        <taxon>Actinomycetota</taxon>
        <taxon>Actinomycetes</taxon>
        <taxon>Propionibacteriales</taxon>
        <taxon>Propionibacteriaceae</taxon>
        <taxon>Tessaracoccus</taxon>
    </lineage>
</organism>
<reference evidence="6 7" key="1">
    <citation type="submission" date="2020-08" db="EMBL/GenBank/DDBJ databases">
        <title>Genome sequence of Tessaracoccus defluvii JCM 17540T.</title>
        <authorList>
            <person name="Hyun D.-W."/>
            <person name="Bae J.-W."/>
        </authorList>
    </citation>
    <scope>NUCLEOTIDE SEQUENCE [LARGE SCALE GENOMIC DNA]</scope>
    <source>
        <strain evidence="6 7">JCM 17540</strain>
    </source>
</reference>
<dbReference type="PANTHER" id="PTHR30632">
    <property type="entry name" value="MOLYBDATE-BINDING PERIPLASMIC PROTEIN"/>
    <property type="match status" value="1"/>
</dbReference>
<dbReference type="GO" id="GO:0015689">
    <property type="term" value="P:molybdate ion transport"/>
    <property type="evidence" value="ECO:0007669"/>
    <property type="project" value="InterPro"/>
</dbReference>
<keyword evidence="2 4" id="KW-0479">Metal-binding</keyword>
<sequence length="261" mass="25866">MRRTALLALAVPLTLLAACTGTPPEVIPTPAPVPSASSATPGGPATDTAEAIVFAAASLSTVFPDIAEARYSFDGSSGLVDQLEGGAPADVFASADRKNMDRAVEAGLIDGDPVMFATNYLVLVTPADNPAGITGFDGSLEGTKLVVCAPDVPCGAATVKVADANGLTLTPVSEETKVTDVLGKVTAGEADAGLVYATDAAGAGAAVLVFDVPGAADDPNTYWVGKVAGSRNAGQADAFVAAVTGTEGRARLAGFGFGAPR</sequence>
<dbReference type="Pfam" id="PF13531">
    <property type="entry name" value="SBP_bac_11"/>
    <property type="match status" value="1"/>
</dbReference>